<dbReference type="Pfam" id="PF07179">
    <property type="entry name" value="SseB"/>
    <property type="match status" value="1"/>
</dbReference>
<reference evidence="2 3" key="1">
    <citation type="submission" date="2016-10" db="EMBL/GenBank/DDBJ databases">
        <authorList>
            <person name="de Groot N.N."/>
        </authorList>
    </citation>
    <scope>NUCLEOTIDE SEQUENCE [LARGE SCALE GENOMIC DNA]</scope>
    <source>
        <strain evidence="2 3">DSM 44637</strain>
    </source>
</reference>
<feature type="domain" description="SseB protein N-terminal" evidence="1">
    <location>
        <begin position="29"/>
        <end position="96"/>
    </location>
</feature>
<dbReference type="Proteomes" id="UP000199137">
    <property type="component" value="Unassembled WGS sequence"/>
</dbReference>
<evidence type="ECO:0000313" key="2">
    <source>
        <dbReference type="EMBL" id="SFQ36832.1"/>
    </source>
</evidence>
<gene>
    <name evidence="2" type="ORF">SAMN05421854_111102</name>
</gene>
<dbReference type="AlphaFoldDB" id="A0A1I5XXY3"/>
<dbReference type="EMBL" id="FOWC01000011">
    <property type="protein sequence ID" value="SFQ36832.1"/>
    <property type="molecule type" value="Genomic_DNA"/>
</dbReference>
<dbReference type="OrthoDB" id="3256619at2"/>
<organism evidence="2 3">
    <name type="scientific">Amycolatopsis rubida</name>
    <dbReference type="NCBI Taxonomy" id="112413"/>
    <lineage>
        <taxon>Bacteria</taxon>
        <taxon>Bacillati</taxon>
        <taxon>Actinomycetota</taxon>
        <taxon>Actinomycetes</taxon>
        <taxon>Pseudonocardiales</taxon>
        <taxon>Pseudonocardiaceae</taxon>
        <taxon>Amycolatopsis</taxon>
    </lineage>
</organism>
<sequence>MSVYVVGVTNPNLPPALYLPTGPTGPTTDGQTGANVELRRTPDGRTALVAFTALDRLVDCCGEHQPWILVNTENLALVHQVNPYDVIVLDSELPARLRHQAPAGRV</sequence>
<evidence type="ECO:0000313" key="3">
    <source>
        <dbReference type="Proteomes" id="UP000199137"/>
    </source>
</evidence>
<dbReference type="InterPro" id="IPR049975">
    <property type="entry name" value="SAV_915-like_dom"/>
</dbReference>
<dbReference type="InterPro" id="IPR009839">
    <property type="entry name" value="SseB_N"/>
</dbReference>
<dbReference type="NCBIfam" id="NF042914">
    <property type="entry name" value="SAV915_dom"/>
    <property type="match status" value="1"/>
</dbReference>
<evidence type="ECO:0000259" key="1">
    <source>
        <dbReference type="Pfam" id="PF07179"/>
    </source>
</evidence>
<proteinExistence type="predicted"/>
<name>A0A1I5XXY3_9PSEU</name>
<accession>A0A1I5XXY3</accession>
<dbReference type="STRING" id="112413.SAMN05421854_111102"/>
<dbReference type="RefSeq" id="WP_093575869.1">
    <property type="nucleotide sequence ID" value="NZ_FOWC01000011.1"/>
</dbReference>
<protein>
    <submittedName>
        <fullName evidence="2">SseB protein N-terminal domain-containing protein</fullName>
    </submittedName>
</protein>